<dbReference type="InterPro" id="IPR044492">
    <property type="entry name" value="P_typ_ATPase_HD_dom"/>
</dbReference>
<evidence type="ECO:0000256" key="3">
    <source>
        <dbReference type="ARBA" id="ARBA00022553"/>
    </source>
</evidence>
<comment type="caution">
    <text evidence="15">The sequence shown here is derived from an EMBL/GenBank/DDBJ whole genome shotgun (WGS) entry which is preliminary data.</text>
</comment>
<dbReference type="EMBL" id="AKIJ01000005">
    <property type="protein sequence ID" value="KFG25399.1"/>
    <property type="molecule type" value="Genomic_DNA"/>
</dbReference>
<sequence>MPAFIRGQNKSGIQGRKRRFPKEIYYGVSLMTLGLFHVLCSSAAVKLLIETKQVSVEDADILIFNGKAFEVLEEEVEEDEITYLVRDYIKNGKYRYVFINSTRLIFNWKYCEYYTPKGAKYMDTLTRKEREILFGKNMLVTKSKSNFYIFFDALFDKINVYTIFGILLWIYIDYYIYAFLIFLLMAYNLTNEVSTEVQKNAQSEKISKVQKHSFILWNGAIKVIKEAEIVLGDILVLLPFTEVPCDCVVISGSVAVNEGFVTGESVPVLKKENTEVLAGSVVFQAIMQDPEKYEHKDPTPEIEKYLESNNYCLVRAVRISYDSARGKAFRNLIEDKMGVPPIYYDTIKFIGIIACMLIPCVFSVFIYLQAHLPTKILICYIFDLVYALVSPSLPTAIWVGMSMCAQRLQQKKIVCKDISISNVSGTITKVCFDKTGTLTEEGLDIKCINVDGTEVFSIEDIKDPIVLRGLSMCHSVEKIGDRLIGDPLDVKLLQFAKGCVDYTTRNQKIEKTVAVNGKVLGKINETFDFDSTIRRMSTVSEANDGSLYAFAKGSAEAILSISENQAGSDEDRDVVSEYTREGYRVISLAGKPMKERTKDRQEVESNLKILCTIVFENKLKKDSAKTIDTLKRAGLSSIMCTGDALLTAVSVAMNCEIIEPHVPVIYPKLGSTKKTIESVVWACFNDDVVFDKMLMKVKKGQDYVSYIDYVIAIEGTLFDLFMEHPEYKQLIQRRCKVFSRMNPLQKSKVVGMYKETDLVCFVGDGANDCNAIQIADVGISISNSEGSVEYCVSSYLSYTKEISCILDIIKEGKCAIITTLSKIEQILIITISQFNALIILLFKKLFMSDMQNIYTDILINIPLSILMSHFKASKKLSKKKPQKRLLAQNPIAGIVVHCFTHLIHLLMLFKYLEHLGHVNVMPSKPNKLSEESQLATGIFLMSNLQALYSGLVYTPGAPFRENKNANKLFIAFYFFHLVLLSILFISVSSIPVSNNSMCVMFRKLFNLLPLSLNATIAILALTVSDAFIVILLTKVLNALHSS</sequence>
<dbReference type="PRINTS" id="PR00119">
    <property type="entry name" value="CATATPASE"/>
</dbReference>
<evidence type="ECO:0000256" key="2">
    <source>
        <dbReference type="ARBA" id="ARBA00006000"/>
    </source>
</evidence>
<dbReference type="Gene3D" id="2.70.150.10">
    <property type="entry name" value="Calcium-transporting ATPase, cytoplasmic transduction domain A"/>
    <property type="match status" value="1"/>
</dbReference>
<keyword evidence="11 13" id="KW-0472">Membrane</keyword>
<accession>A0A086IZT1</accession>
<evidence type="ECO:0000313" key="16">
    <source>
        <dbReference type="Proteomes" id="UP000054524"/>
    </source>
</evidence>
<keyword evidence="3" id="KW-0597">Phosphoprotein</keyword>
<dbReference type="Gene3D" id="3.40.50.1000">
    <property type="entry name" value="HAD superfamily/HAD-like"/>
    <property type="match status" value="1"/>
</dbReference>
<feature type="transmembrane region" description="Helical" evidence="13">
    <location>
        <begin position="853"/>
        <end position="870"/>
    </location>
</feature>
<dbReference type="InterPro" id="IPR036412">
    <property type="entry name" value="HAD-like_sf"/>
</dbReference>
<feature type="transmembrane region" description="Helical" evidence="13">
    <location>
        <begin position="932"/>
        <end position="956"/>
    </location>
</feature>
<keyword evidence="9" id="KW-1278">Translocase</keyword>
<dbReference type="InterPro" id="IPR001757">
    <property type="entry name" value="P_typ_ATPase"/>
</dbReference>
<dbReference type="HOGENOM" id="CLU_001828_0_0_1"/>
<dbReference type="InterPro" id="IPR023298">
    <property type="entry name" value="ATPase_P-typ_TM_dom_sf"/>
</dbReference>
<feature type="transmembrane region" description="Helical" evidence="13">
    <location>
        <begin position="968"/>
        <end position="990"/>
    </location>
</feature>
<dbReference type="Pfam" id="PF13246">
    <property type="entry name" value="Cation_ATPase"/>
    <property type="match status" value="1"/>
</dbReference>
<dbReference type="PANTHER" id="PTHR45630:SF8">
    <property type="entry name" value="CATION-TRANSPORTING ATPASE"/>
    <property type="match status" value="1"/>
</dbReference>
<dbReference type="InterPro" id="IPR023299">
    <property type="entry name" value="ATPase_P-typ_cyto_dom_N"/>
</dbReference>
<evidence type="ECO:0000256" key="13">
    <source>
        <dbReference type="SAM" id="Phobius"/>
    </source>
</evidence>
<comment type="catalytic activity">
    <reaction evidence="12">
        <text>ATP + H2O = ADP + phosphate + H(+)</text>
        <dbReference type="Rhea" id="RHEA:13065"/>
        <dbReference type="ChEBI" id="CHEBI:15377"/>
        <dbReference type="ChEBI" id="CHEBI:15378"/>
        <dbReference type="ChEBI" id="CHEBI:30616"/>
        <dbReference type="ChEBI" id="CHEBI:43474"/>
        <dbReference type="ChEBI" id="CHEBI:456216"/>
    </reaction>
</comment>
<feature type="transmembrane region" description="Helical" evidence="13">
    <location>
        <begin position="380"/>
        <end position="401"/>
    </location>
</feature>
<dbReference type="NCBIfam" id="TIGR01494">
    <property type="entry name" value="ATPase_P-type"/>
    <property type="match status" value="1"/>
</dbReference>
<dbReference type="InterPro" id="IPR008250">
    <property type="entry name" value="ATPase_P-typ_transduc_dom_A_sf"/>
</dbReference>
<keyword evidence="8" id="KW-0460">Magnesium</keyword>
<comment type="similarity">
    <text evidence="2">Belongs to the cation transport ATPase (P-type) (TC 3.A.3) family. Type V subfamily.</text>
</comment>
<dbReference type="SFLD" id="SFLDS00003">
    <property type="entry name" value="Haloacid_Dehalogenase"/>
    <property type="match status" value="1"/>
</dbReference>
<dbReference type="Proteomes" id="UP000054524">
    <property type="component" value="Unassembled WGS sequence"/>
</dbReference>
<evidence type="ECO:0000256" key="10">
    <source>
        <dbReference type="ARBA" id="ARBA00022989"/>
    </source>
</evidence>
<evidence type="ECO:0000256" key="6">
    <source>
        <dbReference type="ARBA" id="ARBA00022741"/>
    </source>
</evidence>
<evidence type="ECO:0000256" key="8">
    <source>
        <dbReference type="ARBA" id="ARBA00022842"/>
    </source>
</evidence>
<reference evidence="15 16" key="1">
    <citation type="journal article" date="2014" name="Genome Announc.">
        <title>Genome Sequence of the Microsporidian Species Nematocida sp1 Strain ERTm6 (ATCC PRA-372).</title>
        <authorList>
            <person name="Bakowski M.A."/>
            <person name="Priest M."/>
            <person name="Young S."/>
            <person name="Cuomo C.A."/>
            <person name="Troemel E.R."/>
        </authorList>
    </citation>
    <scope>NUCLEOTIDE SEQUENCE [LARGE SCALE GENOMIC DNA]</scope>
    <source>
        <strain evidence="15 16">ERTm6</strain>
    </source>
</reference>
<dbReference type="Gene3D" id="3.40.1110.10">
    <property type="entry name" value="Calcium-transporting ATPase, cytoplasmic domain N"/>
    <property type="match status" value="1"/>
</dbReference>
<dbReference type="SUPFAM" id="SSF56784">
    <property type="entry name" value="HAD-like"/>
    <property type="match status" value="1"/>
</dbReference>
<dbReference type="RefSeq" id="XP_052903954.1">
    <property type="nucleotide sequence ID" value="XM_053049783.1"/>
</dbReference>
<evidence type="ECO:0000256" key="1">
    <source>
        <dbReference type="ARBA" id="ARBA00004141"/>
    </source>
</evidence>
<evidence type="ECO:0000256" key="12">
    <source>
        <dbReference type="ARBA" id="ARBA00049360"/>
    </source>
</evidence>
<feature type="transmembrane region" description="Helical" evidence="13">
    <location>
        <begin position="826"/>
        <end position="847"/>
    </location>
</feature>
<keyword evidence="4 13" id="KW-0812">Transmembrane</keyword>
<dbReference type="GO" id="GO:0016020">
    <property type="term" value="C:membrane"/>
    <property type="evidence" value="ECO:0007669"/>
    <property type="project" value="UniProtKB-SubCell"/>
</dbReference>
<evidence type="ECO:0000256" key="11">
    <source>
        <dbReference type="ARBA" id="ARBA00023136"/>
    </source>
</evidence>
<dbReference type="GeneID" id="77677146"/>
<protein>
    <recommendedName>
        <fullName evidence="14">P-type ATPase A domain-containing protein</fullName>
    </recommendedName>
</protein>
<evidence type="ECO:0000256" key="5">
    <source>
        <dbReference type="ARBA" id="ARBA00022723"/>
    </source>
</evidence>
<keyword evidence="5" id="KW-0479">Metal-binding</keyword>
<gene>
    <name evidence="15" type="ORF">NESG_02173</name>
</gene>
<feature type="transmembrane region" description="Helical" evidence="13">
    <location>
        <begin position="346"/>
        <end position="368"/>
    </location>
</feature>
<dbReference type="InterPro" id="IPR023214">
    <property type="entry name" value="HAD_sf"/>
</dbReference>
<feature type="domain" description="P-type ATPase A" evidence="14">
    <location>
        <begin position="215"/>
        <end position="285"/>
    </location>
</feature>
<keyword evidence="7" id="KW-0067">ATP-binding</keyword>
<dbReference type="AlphaFoldDB" id="A0A086IZT1"/>
<evidence type="ECO:0000256" key="9">
    <source>
        <dbReference type="ARBA" id="ARBA00022967"/>
    </source>
</evidence>
<dbReference type="SUPFAM" id="SSF81660">
    <property type="entry name" value="Metal cation-transporting ATPase, ATP-binding domain N"/>
    <property type="match status" value="1"/>
</dbReference>
<evidence type="ECO:0000259" key="14">
    <source>
        <dbReference type="Pfam" id="PF00122"/>
    </source>
</evidence>
<feature type="transmembrane region" description="Helical" evidence="13">
    <location>
        <begin position="24"/>
        <end position="45"/>
    </location>
</feature>
<keyword evidence="6" id="KW-0547">Nucleotide-binding</keyword>
<dbReference type="GO" id="GO:0019829">
    <property type="term" value="F:ATPase-coupled monoatomic cation transmembrane transporter activity"/>
    <property type="evidence" value="ECO:0007669"/>
    <property type="project" value="TreeGrafter"/>
</dbReference>
<name>A0A086IZT1_NEMA1</name>
<proteinExistence type="inferred from homology"/>
<comment type="subcellular location">
    <subcellularLocation>
        <location evidence="1">Membrane</location>
        <topology evidence="1">Multi-pass membrane protein</topology>
    </subcellularLocation>
</comment>
<dbReference type="PANTHER" id="PTHR45630">
    <property type="entry name" value="CATION-TRANSPORTING ATPASE-RELATED"/>
    <property type="match status" value="1"/>
</dbReference>
<feature type="transmembrane region" description="Helical" evidence="13">
    <location>
        <begin position="891"/>
        <end position="912"/>
    </location>
</feature>
<evidence type="ECO:0000256" key="7">
    <source>
        <dbReference type="ARBA" id="ARBA00022840"/>
    </source>
</evidence>
<evidence type="ECO:0000313" key="15">
    <source>
        <dbReference type="EMBL" id="KFG25399.1"/>
    </source>
</evidence>
<dbReference type="GO" id="GO:0046872">
    <property type="term" value="F:metal ion binding"/>
    <property type="evidence" value="ECO:0007669"/>
    <property type="project" value="UniProtKB-KW"/>
</dbReference>
<dbReference type="SFLD" id="SFLDG00002">
    <property type="entry name" value="C1.7:_P-type_atpase_like"/>
    <property type="match status" value="1"/>
</dbReference>
<dbReference type="InterPro" id="IPR018303">
    <property type="entry name" value="ATPase_P-typ_P_site"/>
</dbReference>
<feature type="transmembrane region" description="Helical" evidence="13">
    <location>
        <begin position="1010"/>
        <end position="1032"/>
    </location>
</feature>
<dbReference type="PROSITE" id="PS00154">
    <property type="entry name" value="ATPASE_E1_E2"/>
    <property type="match status" value="1"/>
</dbReference>
<dbReference type="InterPro" id="IPR006544">
    <property type="entry name" value="P-type_TPase_V"/>
</dbReference>
<keyword evidence="10 13" id="KW-1133">Transmembrane helix</keyword>
<dbReference type="SFLD" id="SFLDF00027">
    <property type="entry name" value="p-type_atpase"/>
    <property type="match status" value="1"/>
</dbReference>
<dbReference type="SUPFAM" id="SSF81653">
    <property type="entry name" value="Calcium ATPase, transduction domain A"/>
    <property type="match status" value="1"/>
</dbReference>
<organism evidence="15 16">
    <name type="scientific">Nematocida ausubeli (strain ATCC PRA-371 / ERTm2)</name>
    <name type="common">Nematode killer fungus</name>
    <dbReference type="NCBI Taxonomy" id="1913371"/>
    <lineage>
        <taxon>Eukaryota</taxon>
        <taxon>Fungi</taxon>
        <taxon>Fungi incertae sedis</taxon>
        <taxon>Microsporidia</taxon>
        <taxon>Nematocida</taxon>
    </lineage>
</organism>
<dbReference type="GO" id="GO:0005524">
    <property type="term" value="F:ATP binding"/>
    <property type="evidence" value="ECO:0007669"/>
    <property type="project" value="UniProtKB-KW"/>
</dbReference>
<evidence type="ECO:0000256" key="4">
    <source>
        <dbReference type="ARBA" id="ARBA00022692"/>
    </source>
</evidence>
<dbReference type="GO" id="GO:0140358">
    <property type="term" value="F:P-type transmembrane transporter activity"/>
    <property type="evidence" value="ECO:0007669"/>
    <property type="project" value="InterPro"/>
</dbReference>
<dbReference type="InterPro" id="IPR059000">
    <property type="entry name" value="ATPase_P-type_domA"/>
</dbReference>
<dbReference type="SUPFAM" id="SSF81665">
    <property type="entry name" value="Calcium ATPase, transmembrane domain M"/>
    <property type="match status" value="1"/>
</dbReference>
<dbReference type="GO" id="GO:0016887">
    <property type="term" value="F:ATP hydrolysis activity"/>
    <property type="evidence" value="ECO:0007669"/>
    <property type="project" value="InterPro"/>
</dbReference>
<dbReference type="Pfam" id="PF00122">
    <property type="entry name" value="E1-E2_ATPase"/>
    <property type="match status" value="1"/>
</dbReference>
<keyword evidence="16" id="KW-1185">Reference proteome</keyword>